<dbReference type="Proteomes" id="UP000805193">
    <property type="component" value="Unassembled WGS sequence"/>
</dbReference>
<dbReference type="EMBL" id="JABSTQ010000321">
    <property type="protein sequence ID" value="KAG0445479.1"/>
    <property type="molecule type" value="Genomic_DNA"/>
</dbReference>
<evidence type="ECO:0000313" key="2">
    <source>
        <dbReference type="Proteomes" id="UP000805193"/>
    </source>
</evidence>
<organism evidence="1 2">
    <name type="scientific">Ixodes persulcatus</name>
    <name type="common">Taiga tick</name>
    <dbReference type="NCBI Taxonomy" id="34615"/>
    <lineage>
        <taxon>Eukaryota</taxon>
        <taxon>Metazoa</taxon>
        <taxon>Ecdysozoa</taxon>
        <taxon>Arthropoda</taxon>
        <taxon>Chelicerata</taxon>
        <taxon>Arachnida</taxon>
        <taxon>Acari</taxon>
        <taxon>Parasitiformes</taxon>
        <taxon>Ixodida</taxon>
        <taxon>Ixodoidea</taxon>
        <taxon>Ixodidae</taxon>
        <taxon>Ixodinae</taxon>
        <taxon>Ixodes</taxon>
    </lineage>
</organism>
<evidence type="ECO:0000313" key="1">
    <source>
        <dbReference type="EMBL" id="KAG0445479.1"/>
    </source>
</evidence>
<accession>A0AC60R0L1</accession>
<gene>
    <name evidence="1" type="ORF">HPB47_014766</name>
</gene>
<proteinExistence type="predicted"/>
<comment type="caution">
    <text evidence="1">The sequence shown here is derived from an EMBL/GenBank/DDBJ whole genome shotgun (WGS) entry which is preliminary data.</text>
</comment>
<sequence length="98" mass="11063">MKNHASTQKHQQKIRPSKQSAVLTKSFATKSSSAEDEITMAEPGAIFHGHELKHNHSYLSMDCDSKLMSRVFPDSDIALKCCIRRTKMEHVLKNVIVP</sequence>
<protein>
    <submittedName>
        <fullName evidence="1">Uncharacterized protein</fullName>
    </submittedName>
</protein>
<keyword evidence="2" id="KW-1185">Reference proteome</keyword>
<reference evidence="1 2" key="1">
    <citation type="journal article" date="2020" name="Cell">
        <title>Large-Scale Comparative Analyses of Tick Genomes Elucidate Their Genetic Diversity and Vector Capacities.</title>
        <authorList>
            <consortium name="Tick Genome and Microbiome Consortium (TIGMIC)"/>
            <person name="Jia N."/>
            <person name="Wang J."/>
            <person name="Shi W."/>
            <person name="Du L."/>
            <person name="Sun Y."/>
            <person name="Zhan W."/>
            <person name="Jiang J.F."/>
            <person name="Wang Q."/>
            <person name="Zhang B."/>
            <person name="Ji P."/>
            <person name="Bell-Sakyi L."/>
            <person name="Cui X.M."/>
            <person name="Yuan T.T."/>
            <person name="Jiang B.G."/>
            <person name="Yang W.F."/>
            <person name="Lam T.T."/>
            <person name="Chang Q.C."/>
            <person name="Ding S.J."/>
            <person name="Wang X.J."/>
            <person name="Zhu J.G."/>
            <person name="Ruan X.D."/>
            <person name="Zhao L."/>
            <person name="Wei J.T."/>
            <person name="Ye R.Z."/>
            <person name="Que T.C."/>
            <person name="Du C.H."/>
            <person name="Zhou Y.H."/>
            <person name="Cheng J.X."/>
            <person name="Dai P.F."/>
            <person name="Guo W.B."/>
            <person name="Han X.H."/>
            <person name="Huang E.J."/>
            <person name="Li L.F."/>
            <person name="Wei W."/>
            <person name="Gao Y.C."/>
            <person name="Liu J.Z."/>
            <person name="Shao H.Z."/>
            <person name="Wang X."/>
            <person name="Wang C.C."/>
            <person name="Yang T.C."/>
            <person name="Huo Q.B."/>
            <person name="Li W."/>
            <person name="Chen H.Y."/>
            <person name="Chen S.E."/>
            <person name="Zhou L.G."/>
            <person name="Ni X.B."/>
            <person name="Tian J.H."/>
            <person name="Sheng Y."/>
            <person name="Liu T."/>
            <person name="Pan Y.S."/>
            <person name="Xia L.Y."/>
            <person name="Li J."/>
            <person name="Zhao F."/>
            <person name="Cao W.C."/>
        </authorList>
    </citation>
    <scope>NUCLEOTIDE SEQUENCE [LARGE SCALE GENOMIC DNA]</scope>
    <source>
        <strain evidence="1">Iper-2018</strain>
    </source>
</reference>
<name>A0AC60R0L1_IXOPE</name>